<reference evidence="1 2" key="1">
    <citation type="submission" date="2015-08" db="EMBL/GenBank/DDBJ databases">
        <authorList>
            <person name="Babu N.S."/>
            <person name="Beckwith C.J."/>
            <person name="Beseler K.G."/>
            <person name="Brison A."/>
            <person name="Carone J.V."/>
            <person name="Caskin T.P."/>
            <person name="Diamond M."/>
            <person name="Durham M.E."/>
            <person name="Foxe J.M."/>
            <person name="Go M."/>
            <person name="Henderson B.A."/>
            <person name="Jones I.B."/>
            <person name="McGettigan J.A."/>
            <person name="Micheletti S.J."/>
            <person name="Nasrallah M.E."/>
            <person name="Ortiz D."/>
            <person name="Piller C.R."/>
            <person name="Privatt S.R."/>
            <person name="Schneider S.L."/>
            <person name="Sharp S."/>
            <person name="Smith T.C."/>
            <person name="Stanton J.D."/>
            <person name="Ullery H.E."/>
            <person name="Wilson R.J."/>
            <person name="Serrano M.G."/>
            <person name="Buck G."/>
            <person name="Lee V."/>
            <person name="Wang Y."/>
            <person name="Carvalho R."/>
            <person name="Voegtly L."/>
            <person name="Shi R."/>
            <person name="Duckworth R."/>
            <person name="Johnson A."/>
            <person name="Loviza R."/>
            <person name="Walstead R."/>
            <person name="Shah Z."/>
            <person name="Kiflezghi M."/>
            <person name="Wade K."/>
            <person name="Ball S.L."/>
            <person name="Bradley K.W."/>
            <person name="Asai D.J."/>
            <person name="Bowman C.A."/>
            <person name="Russell D.A."/>
            <person name="Pope W.H."/>
            <person name="Jacobs-Sera D."/>
            <person name="Hendrix R.W."/>
            <person name="Hatfull G.F."/>
        </authorList>
    </citation>
    <scope>NUCLEOTIDE SEQUENCE [LARGE SCALE GENOMIC DNA]</scope>
    <source>
        <strain evidence="1 2">DSM 27710</strain>
    </source>
</reference>
<name>A0A0K1P8A3_9BACT</name>
<dbReference type="AlphaFoldDB" id="A0A0K1P8A3"/>
<accession>A0A0K1P8A3</accession>
<protein>
    <submittedName>
        <fullName evidence="1">Uncharacterized protein</fullName>
    </submittedName>
</protein>
<sequence>MAATLFEADGPVPRERLDFAIEELRAYVARVGFQTRLAFDAAFFVMQVAPLFVFGKLRRFTSLSTLARRRCIERLEQSRLGLVVVLLKTMLSMVYFEHPDALAGTGYDAEGLIGPAWAQGSTSPLSKLKLQVIETPVSDEPEQLPVPAAGRVAGGV</sequence>
<keyword evidence="2" id="KW-1185">Reference proteome</keyword>
<dbReference type="KEGG" id="vin:AKJ08_0109"/>
<dbReference type="STRING" id="1391653.AKJ08_0109"/>
<dbReference type="EMBL" id="CP012332">
    <property type="protein sequence ID" value="AKU89722.1"/>
    <property type="molecule type" value="Genomic_DNA"/>
</dbReference>
<evidence type="ECO:0000313" key="2">
    <source>
        <dbReference type="Proteomes" id="UP000055590"/>
    </source>
</evidence>
<proteinExistence type="predicted"/>
<evidence type="ECO:0000313" key="1">
    <source>
        <dbReference type="EMBL" id="AKU89722.1"/>
    </source>
</evidence>
<dbReference type="Proteomes" id="UP000055590">
    <property type="component" value="Chromosome"/>
</dbReference>
<organism evidence="1 2">
    <name type="scientific">Vulgatibacter incomptus</name>
    <dbReference type="NCBI Taxonomy" id="1391653"/>
    <lineage>
        <taxon>Bacteria</taxon>
        <taxon>Pseudomonadati</taxon>
        <taxon>Myxococcota</taxon>
        <taxon>Myxococcia</taxon>
        <taxon>Myxococcales</taxon>
        <taxon>Cystobacterineae</taxon>
        <taxon>Vulgatibacteraceae</taxon>
        <taxon>Vulgatibacter</taxon>
    </lineage>
</organism>
<gene>
    <name evidence="1" type="ORF">AKJ08_0109</name>
</gene>